<dbReference type="Gene3D" id="3.60.40.10">
    <property type="entry name" value="PPM-type phosphatase domain"/>
    <property type="match status" value="1"/>
</dbReference>
<name>A0A4P6TZV4_STRSO</name>
<sequence>MVTSSPGRVRLPGESMSLSLRFTVRSDKGLVREVNEDSVYAAPHLLVVADGMGGHAAGEVASSVVISHMAELGPERTRAEPMEALRGAILAGNRAIADAVRTSPELEGMGTTLTAVLMEADSDQFVVANVGDSRTYLMRDGELVLLTRDDSLVQTLLDDGRITAAEALAHPQRSMVTKALVGGESLSPTLFRLRTLPGDRFLLCSDGLSDLVPEAQLAAALGLSGREEAADRLVELALAAGGRDNISVVVADVVQGEAPARPIVSRTPRQTPHRDKRPLYALAAAALAAGLAAYVLRSR</sequence>
<organism evidence="3 4">
    <name type="scientific">Streptomyces seoulensis</name>
    <dbReference type="NCBI Taxonomy" id="73044"/>
    <lineage>
        <taxon>Bacteria</taxon>
        <taxon>Bacillati</taxon>
        <taxon>Actinomycetota</taxon>
        <taxon>Actinomycetes</taxon>
        <taxon>Kitasatosporales</taxon>
        <taxon>Streptomycetaceae</taxon>
        <taxon>Streptomyces</taxon>
    </lineage>
</organism>
<keyword evidence="1" id="KW-0812">Transmembrane</keyword>
<dbReference type="SMART" id="SM00331">
    <property type="entry name" value="PP2C_SIG"/>
    <property type="match status" value="1"/>
</dbReference>
<dbReference type="OrthoDB" id="9801841at2"/>
<dbReference type="Pfam" id="PF13672">
    <property type="entry name" value="PP2C_2"/>
    <property type="match status" value="1"/>
</dbReference>
<dbReference type="STRING" id="73044.GCA_000725795_03511"/>
<evidence type="ECO:0000313" key="4">
    <source>
        <dbReference type="Proteomes" id="UP000292547"/>
    </source>
</evidence>
<evidence type="ECO:0000259" key="2">
    <source>
        <dbReference type="PROSITE" id="PS51746"/>
    </source>
</evidence>
<dbReference type="KEGG" id="sseo:D0Z67_20470"/>
<proteinExistence type="predicted"/>
<keyword evidence="1" id="KW-1133">Transmembrane helix</keyword>
<dbReference type="InterPro" id="IPR036457">
    <property type="entry name" value="PPM-type-like_dom_sf"/>
</dbReference>
<dbReference type="SUPFAM" id="SSF81606">
    <property type="entry name" value="PP2C-like"/>
    <property type="match status" value="1"/>
</dbReference>
<evidence type="ECO:0000313" key="3">
    <source>
        <dbReference type="EMBL" id="QBJ92433.1"/>
    </source>
</evidence>
<keyword evidence="4" id="KW-1185">Reference proteome</keyword>
<dbReference type="PROSITE" id="PS51746">
    <property type="entry name" value="PPM_2"/>
    <property type="match status" value="1"/>
</dbReference>
<dbReference type="CDD" id="cd00143">
    <property type="entry name" value="PP2Cc"/>
    <property type="match status" value="1"/>
</dbReference>
<dbReference type="EMBL" id="CP032229">
    <property type="protein sequence ID" value="QBJ92433.1"/>
    <property type="molecule type" value="Genomic_DNA"/>
</dbReference>
<keyword evidence="1" id="KW-0472">Membrane</keyword>
<feature type="domain" description="PPM-type phosphatase" evidence="2">
    <location>
        <begin position="21"/>
        <end position="253"/>
    </location>
</feature>
<dbReference type="InterPro" id="IPR015655">
    <property type="entry name" value="PP2C"/>
</dbReference>
<dbReference type="GO" id="GO:0004722">
    <property type="term" value="F:protein serine/threonine phosphatase activity"/>
    <property type="evidence" value="ECO:0007669"/>
    <property type="project" value="InterPro"/>
</dbReference>
<dbReference type="AlphaFoldDB" id="A0A4P6TZV4"/>
<protein>
    <submittedName>
        <fullName evidence="3">Serine/threonine-protein phosphatase</fullName>
    </submittedName>
</protein>
<gene>
    <name evidence="3" type="ORF">D0Z67_20470</name>
</gene>
<dbReference type="SMART" id="SM00332">
    <property type="entry name" value="PP2Cc"/>
    <property type="match status" value="1"/>
</dbReference>
<feature type="transmembrane region" description="Helical" evidence="1">
    <location>
        <begin position="279"/>
        <end position="296"/>
    </location>
</feature>
<reference evidence="3 4" key="1">
    <citation type="submission" date="2018-08" db="EMBL/GenBank/DDBJ databases">
        <title>The complete genome sequence of Streptomyces seoulensis, a pioneer strain for nickel superoxide dismutase discovery.</title>
        <authorList>
            <person name="Shin J."/>
            <person name="Lee J.-S."/>
            <person name="Lee E.-J."/>
            <person name="Youn H.-D."/>
        </authorList>
    </citation>
    <scope>NUCLEOTIDE SEQUENCE [LARGE SCALE GENOMIC DNA]</scope>
    <source>
        <strain evidence="3 4">KCTC 9819</strain>
    </source>
</reference>
<dbReference type="InterPro" id="IPR001932">
    <property type="entry name" value="PPM-type_phosphatase-like_dom"/>
</dbReference>
<evidence type="ECO:0000256" key="1">
    <source>
        <dbReference type="SAM" id="Phobius"/>
    </source>
</evidence>
<dbReference type="PANTHER" id="PTHR47992">
    <property type="entry name" value="PROTEIN PHOSPHATASE"/>
    <property type="match status" value="1"/>
</dbReference>
<accession>A0A4P6TZV4</accession>
<dbReference type="Proteomes" id="UP000292547">
    <property type="component" value="Chromosome"/>
</dbReference>